<evidence type="ECO:0008006" key="4">
    <source>
        <dbReference type="Google" id="ProtNLM"/>
    </source>
</evidence>
<feature type="compositionally biased region" description="Basic and acidic residues" evidence="1">
    <location>
        <begin position="726"/>
        <end position="741"/>
    </location>
</feature>
<feature type="compositionally biased region" description="Basic and acidic residues" evidence="1">
    <location>
        <begin position="962"/>
        <end position="973"/>
    </location>
</feature>
<feature type="compositionally biased region" description="Polar residues" evidence="1">
    <location>
        <begin position="63"/>
        <end position="79"/>
    </location>
</feature>
<dbReference type="EMBL" id="JADAQX010000698">
    <property type="protein sequence ID" value="KAF8819552.1"/>
    <property type="molecule type" value="Genomic_DNA"/>
</dbReference>
<feature type="compositionally biased region" description="Low complexity" evidence="1">
    <location>
        <begin position="975"/>
        <end position="988"/>
    </location>
</feature>
<dbReference type="InterPro" id="IPR011009">
    <property type="entry name" value="Kinase-like_dom_sf"/>
</dbReference>
<name>A0ABQ7J6D1_9APIC</name>
<dbReference type="SUPFAM" id="SSF56112">
    <property type="entry name" value="Protein kinase-like (PK-like)"/>
    <property type="match status" value="1"/>
</dbReference>
<proteinExistence type="predicted"/>
<feature type="compositionally biased region" description="Low complexity" evidence="1">
    <location>
        <begin position="1530"/>
        <end position="1545"/>
    </location>
</feature>
<comment type="caution">
    <text evidence="2">The sequence shown here is derived from an EMBL/GenBank/DDBJ whole genome shotgun (WGS) entry which is preliminary data.</text>
</comment>
<feature type="region of interest" description="Disordered" evidence="1">
    <location>
        <begin position="403"/>
        <end position="430"/>
    </location>
</feature>
<feature type="region of interest" description="Disordered" evidence="1">
    <location>
        <begin position="948"/>
        <end position="988"/>
    </location>
</feature>
<feature type="compositionally biased region" description="Pro residues" evidence="1">
    <location>
        <begin position="564"/>
        <end position="575"/>
    </location>
</feature>
<reference evidence="2 3" key="1">
    <citation type="journal article" date="2020" name="bioRxiv">
        <title>Metabolic contributions of an alphaproteobacterial endosymbiont in the apicomplexan Cardiosporidium cionae.</title>
        <authorList>
            <person name="Hunter E.S."/>
            <person name="Paight C.J."/>
            <person name="Lane C.E."/>
        </authorList>
    </citation>
    <scope>NUCLEOTIDE SEQUENCE [LARGE SCALE GENOMIC DNA]</scope>
    <source>
        <strain evidence="2">ESH_2018</strain>
    </source>
</reference>
<accession>A0ABQ7J6D1</accession>
<protein>
    <recommendedName>
        <fullName evidence="4">Protein kinase domain-containing protein</fullName>
    </recommendedName>
</protein>
<evidence type="ECO:0000313" key="2">
    <source>
        <dbReference type="EMBL" id="KAF8819552.1"/>
    </source>
</evidence>
<organism evidence="2 3">
    <name type="scientific">Cardiosporidium cionae</name>
    <dbReference type="NCBI Taxonomy" id="476202"/>
    <lineage>
        <taxon>Eukaryota</taxon>
        <taxon>Sar</taxon>
        <taxon>Alveolata</taxon>
        <taxon>Apicomplexa</taxon>
        <taxon>Aconoidasida</taxon>
        <taxon>Nephromycida</taxon>
        <taxon>Cardiosporidium</taxon>
    </lineage>
</organism>
<dbReference type="Proteomes" id="UP000823046">
    <property type="component" value="Unassembled WGS sequence"/>
</dbReference>
<feature type="region of interest" description="Disordered" evidence="1">
    <location>
        <begin position="713"/>
        <end position="742"/>
    </location>
</feature>
<gene>
    <name evidence="2" type="ORF">IE077_000848</name>
</gene>
<sequence>MDAVSPISFFDASASVQAAADSVLPAMRNPLRLPTASIRRRVHFSEEEIVCSTNEDGSPVSPLASTGNHGVYKQSDSSPTGSSFYVTYEAPVTPVGDTPLSDIYSRWDIAQIPEGFSFFATGNSSYAIQSQYEDGQSVSSAVHPSEPPIPTLRLDAAMYKDKAYATNASLRRAFLAHGEIGENRETMPISSCGMRAHTMPLQTPKQPPMGPANINGRAFTPLYPNSLHSLSMVNSQSTRSYPSLLHWQDMPPAMEIRRPTVKEEIEKGNYATTVPRRLKKVVAFSPSIVEAVDPSTVKAKYSHHRKNAKMKRAGAPFLPKSARSARSASSEELKEMIAAMVALHVANTGNRAADLPRLDKKHASFQSFNTPTHLNSMQNDMFSTGHPPSIYTSQVSCCEPQRRRFSSKSFDETTPRKNKLNGNRSSQFGEWRNPHFVERGDGNDPTIHKASQFDLKQMSAAHCLLGSATVLQSSEVGNEKFPEIKTGYQNSPTGVPPSKGAIEGYWNEKVPTTKENYNSQLSDSATSKDICAWNPSFKKNVGPTDTLCNYSSVRELSSRVPPHLGQPPSAPPPCSPNTVQTPLSDIIDRGAPRIIIKLARNYSLQGMSSERIPEGSVNTPVNAVQCIYKERSLSSIPSSSDYSYVTDDLYHSVEYDMYKSNRRMDTFSNIPPVLRCTHAPGGTFLEKNAMVFCSIPMTQDRIEYGNSVSEVSTASIPGRGEASLENSEKLNKPRDTDDNKSGVKLAKKSNTLSFFPFFSIKTWLRLEKDVETIVRQRAERKNAEVIYSLSEMLTCNTCWSYRKLRRKSSNRSIDIYSPDRTVDPCTRESSEGCSYSDTHASHSLLNRVTPFSNNSTTKLGQKVSKISASHRIETLSTPSAVPNDLVGGFSSLCLLKGYTNVCDASLLESGEDASLQKSEEVSGPLNKTIGKISFFKNKKDEIIGNTQESKHACISSHPNASKNKDKKHEESDKVLPSTSLSLSNPSDSKISFEEKVGRNDVSETGFLFPITRTPSLGFSESFQSNIDLNFRFLDVKLHRKLSAKCRCQFDVWEAEAFPTDPAAFIANFNESTLKSPMLDASKFDELALNIFSENLKSFRKMGQSSFRFALKLFELKAKGTFYDKYKLHSIAAEGKQLKHLSRQFFFSRLRSPVCECSIFPPFNRGSTLKPTWSLNKNQQATDDEKMGKSSLEIDEEIEAMSLEEEIYSFMLNMSDLKSNRMSMPMPRYLWTACGLDCRSGHEILGVAMEMIAGQSLTSILPEFRSSNSGFSNRLVFEVALKIIESQRKLAHDLPYPIINWDTKPGNIILKLVRSPTTKQIHCNRAVIIDLGDALPGPEFWFPSCHTPGKTPGYIICTKGYCSPECAILVFLLASSGRSDNFRKVWYGPSAEREHLQDVRHLRLRHRWQSWSANGFLRRRLAQSSSGDSVPPRKVASLNCSKDSTSSSFSQPETNTLNDLNNPQEILVTPMKTSSLTGCSNVSTSKLMSSNQSSDTVSDNKITGSSPPGKSFLLAVSSKTELQDARPPTHPASTASSSSYISPAATVEPQAVTESPKIKFSNHSQAEDNIPPPEQKSLQHEKSKERGFWEVCFTTKSVVFSTGLILAQLFGGPNLIQVVQKDEVRAIDALCEWGFHESNNFLSNISNVGPKDLLPTSGIFSCPPWRDRVQTLLEGCLSFLPSERWSFDEVEMYLRQFQTDVLLAGI</sequence>
<feature type="region of interest" description="Disordered" evidence="1">
    <location>
        <begin position="1422"/>
        <end position="1580"/>
    </location>
</feature>
<feature type="region of interest" description="Disordered" evidence="1">
    <location>
        <begin position="558"/>
        <end position="577"/>
    </location>
</feature>
<evidence type="ECO:0000313" key="3">
    <source>
        <dbReference type="Proteomes" id="UP000823046"/>
    </source>
</evidence>
<keyword evidence="3" id="KW-1185">Reference proteome</keyword>
<feature type="compositionally biased region" description="Polar residues" evidence="1">
    <location>
        <begin position="1437"/>
        <end position="1463"/>
    </location>
</feature>
<evidence type="ECO:0000256" key="1">
    <source>
        <dbReference type="SAM" id="MobiDB-lite"/>
    </source>
</evidence>
<feature type="compositionally biased region" description="Polar residues" evidence="1">
    <location>
        <begin position="1470"/>
        <end position="1507"/>
    </location>
</feature>
<feature type="region of interest" description="Disordered" evidence="1">
    <location>
        <begin position="53"/>
        <end position="79"/>
    </location>
</feature>